<dbReference type="EMBL" id="LRGB01002715">
    <property type="protein sequence ID" value="KZS06478.1"/>
    <property type="molecule type" value="Genomic_DNA"/>
</dbReference>
<comment type="caution">
    <text evidence="4">The sequence shown here is derived from an EMBL/GenBank/DDBJ whole genome shotgun (WGS) entry which is preliminary data.</text>
</comment>
<dbReference type="OrthoDB" id="6378051at2759"/>
<keyword evidence="1" id="KW-0472">Membrane</keyword>
<gene>
    <name evidence="4" type="ORF">APZ42_030060</name>
</gene>
<proteinExistence type="predicted"/>
<feature type="domain" description="Reverse transcriptase" evidence="2">
    <location>
        <begin position="1"/>
        <end position="236"/>
    </location>
</feature>
<evidence type="ECO:0008006" key="6">
    <source>
        <dbReference type="Google" id="ProtNLM"/>
    </source>
</evidence>
<dbReference type="Proteomes" id="UP000076858">
    <property type="component" value="Unassembled WGS sequence"/>
</dbReference>
<name>A0A164P3G8_9CRUS</name>
<evidence type="ECO:0000313" key="4">
    <source>
        <dbReference type="EMBL" id="KZS06478.1"/>
    </source>
</evidence>
<reference evidence="4 5" key="1">
    <citation type="submission" date="2016-03" db="EMBL/GenBank/DDBJ databases">
        <title>EvidentialGene: Evidence-directed Construction of Genes on Genomes.</title>
        <authorList>
            <person name="Gilbert D.G."/>
            <person name="Choi J.-H."/>
            <person name="Mockaitis K."/>
            <person name="Colbourne J."/>
            <person name="Pfrender M."/>
        </authorList>
    </citation>
    <scope>NUCLEOTIDE SEQUENCE [LARGE SCALE GENOMIC DNA]</scope>
    <source>
        <strain evidence="4 5">Xinb3</strain>
        <tissue evidence="4">Complete organism</tissue>
    </source>
</reference>
<feature type="domain" description="RNase H type-1" evidence="3">
    <location>
        <begin position="127"/>
        <end position="253"/>
    </location>
</feature>
<keyword evidence="1" id="KW-0812">Transmembrane</keyword>
<dbReference type="AlphaFoldDB" id="A0A164P3G8"/>
<dbReference type="InterPro" id="IPR012337">
    <property type="entry name" value="RNaseH-like_sf"/>
</dbReference>
<organism evidence="4 5">
    <name type="scientific">Daphnia magna</name>
    <dbReference type="NCBI Taxonomy" id="35525"/>
    <lineage>
        <taxon>Eukaryota</taxon>
        <taxon>Metazoa</taxon>
        <taxon>Ecdysozoa</taxon>
        <taxon>Arthropoda</taxon>
        <taxon>Crustacea</taxon>
        <taxon>Branchiopoda</taxon>
        <taxon>Diplostraca</taxon>
        <taxon>Cladocera</taxon>
        <taxon>Anomopoda</taxon>
        <taxon>Daphniidae</taxon>
        <taxon>Daphnia</taxon>
    </lineage>
</organism>
<dbReference type="InterPro" id="IPR002156">
    <property type="entry name" value="RNaseH_domain"/>
</dbReference>
<accession>A0A164P3G8</accession>
<dbReference type="Gene3D" id="3.30.420.10">
    <property type="entry name" value="Ribonuclease H-like superfamily/Ribonuclease H"/>
    <property type="match status" value="1"/>
</dbReference>
<keyword evidence="5" id="KW-1185">Reference proteome</keyword>
<keyword evidence="1" id="KW-1133">Transmembrane helix</keyword>
<dbReference type="PROSITE" id="PS50878">
    <property type="entry name" value="RT_POL"/>
    <property type="match status" value="1"/>
</dbReference>
<dbReference type="GO" id="GO:0004523">
    <property type="term" value="F:RNA-DNA hybrid ribonuclease activity"/>
    <property type="evidence" value="ECO:0007669"/>
    <property type="project" value="InterPro"/>
</dbReference>
<dbReference type="Pfam" id="PF00075">
    <property type="entry name" value="RNase_H"/>
    <property type="match status" value="1"/>
</dbReference>
<dbReference type="PANTHER" id="PTHR19446">
    <property type="entry name" value="REVERSE TRANSCRIPTASES"/>
    <property type="match status" value="1"/>
</dbReference>
<dbReference type="InterPro" id="IPR000477">
    <property type="entry name" value="RT_dom"/>
</dbReference>
<dbReference type="STRING" id="35525.A0A164P3G8"/>
<evidence type="ECO:0000256" key="1">
    <source>
        <dbReference type="SAM" id="Phobius"/>
    </source>
</evidence>
<evidence type="ECO:0000259" key="2">
    <source>
        <dbReference type="PROSITE" id="PS50878"/>
    </source>
</evidence>
<dbReference type="GO" id="GO:0003676">
    <property type="term" value="F:nucleic acid binding"/>
    <property type="evidence" value="ECO:0007669"/>
    <property type="project" value="InterPro"/>
</dbReference>
<dbReference type="SUPFAM" id="SSF53098">
    <property type="entry name" value="Ribonuclease H-like"/>
    <property type="match status" value="1"/>
</dbReference>
<dbReference type="Pfam" id="PF00078">
    <property type="entry name" value="RVT_1"/>
    <property type="match status" value="1"/>
</dbReference>
<protein>
    <recommendedName>
        <fullName evidence="6">Reverse transcriptase domain-containing protein</fullName>
    </recommendedName>
</protein>
<feature type="transmembrane region" description="Helical" evidence="1">
    <location>
        <begin position="56"/>
        <end position="78"/>
    </location>
</feature>
<sequence length="416" mass="47124">METINWEINKIQAGFRRRCSTMDHIIQLETDIVTSFSQKKSTVAVFLDIEKAYDSIWIQGFLFKMASMGITGAILAWLKNHVTGRSMCVRIGDQKSNHKTISNGVPQGAVISPILFNIMMSDIPRQQQTKTLLFADNLQYTLNDLQDTVVSDVQEKAIECRLEMVNLFNTLSHKIPDTTIYIPPEILVYCDSSFAIKTIVSNQQSTNEAISLIRETIRSLKSSGTRTTLAWIPSHTGITGNERADALANMETKTTSGERTENPLSPSEKASVARKAWANAHFMEIKRCQKECIQMKTTLNLTIWHNHKERAVSICLHRLRSGHNYTNAFNHIIDHEADPSCRQGCETLENIKHILIDCPAFDLHCHKLRQLLATKNLYFDTNTILGMNPLADPAPQYKIRDLLGRFLMQTALIHII</sequence>
<dbReference type="PROSITE" id="PS50879">
    <property type="entry name" value="RNASE_H_1"/>
    <property type="match status" value="1"/>
</dbReference>
<evidence type="ECO:0000313" key="5">
    <source>
        <dbReference type="Proteomes" id="UP000076858"/>
    </source>
</evidence>
<evidence type="ECO:0000259" key="3">
    <source>
        <dbReference type="PROSITE" id="PS50879"/>
    </source>
</evidence>
<dbReference type="InterPro" id="IPR036397">
    <property type="entry name" value="RNaseH_sf"/>
</dbReference>